<comment type="caution">
    <text evidence="6">The sequence shown here is derived from an EMBL/GenBank/DDBJ whole genome shotgun (WGS) entry which is preliminary data.</text>
</comment>
<dbReference type="PANTHER" id="PTHR46233:SF3">
    <property type="entry name" value="HYDROXYACYLGLUTATHIONE HYDROLASE GLOC"/>
    <property type="match status" value="1"/>
</dbReference>
<dbReference type="Pfam" id="PF00753">
    <property type="entry name" value="Lactamase_B"/>
    <property type="match status" value="1"/>
</dbReference>
<evidence type="ECO:0000256" key="2">
    <source>
        <dbReference type="ARBA" id="ARBA00022723"/>
    </source>
</evidence>
<dbReference type="InterPro" id="IPR001279">
    <property type="entry name" value="Metallo-B-lactamas"/>
</dbReference>
<sequence>MIIKTFPMGLIGTNAYLLIDEDSKEAAVIDLGGDFTPVKNEIEKQGAKLKYILNTHGHFDHIFGEKDAQSMTDAPVYIHEEDKYLAQNLPKQLERFGFVQNVEAPCDLHTFTDKDTFSLGKNEIKVIHTPGHTPGSVCFLVGKHLFSGDTLFYTSVGRTDFEGGSFAQLSNSIKEKLFKLEDDIDVYPGHDSKTSIGYEKKYNCYFGSQIRM</sequence>
<evidence type="ECO:0000259" key="5">
    <source>
        <dbReference type="SMART" id="SM00849"/>
    </source>
</evidence>
<dbReference type="GO" id="GO:0046872">
    <property type="term" value="F:metal ion binding"/>
    <property type="evidence" value="ECO:0007669"/>
    <property type="project" value="UniProtKB-KW"/>
</dbReference>
<evidence type="ECO:0000256" key="4">
    <source>
        <dbReference type="ARBA" id="ARBA00022833"/>
    </source>
</evidence>
<proteinExistence type="predicted"/>
<keyword evidence="4" id="KW-0862">Zinc</keyword>
<accession>A0A9D1SSE9</accession>
<evidence type="ECO:0000313" key="7">
    <source>
        <dbReference type="Proteomes" id="UP000886748"/>
    </source>
</evidence>
<dbReference type="Proteomes" id="UP000886748">
    <property type="component" value="Unassembled WGS sequence"/>
</dbReference>
<reference evidence="6" key="1">
    <citation type="submission" date="2020-10" db="EMBL/GenBank/DDBJ databases">
        <authorList>
            <person name="Gilroy R."/>
        </authorList>
    </citation>
    <scope>NUCLEOTIDE SEQUENCE</scope>
    <source>
        <strain evidence="6">CHK154-7741</strain>
    </source>
</reference>
<comment type="cofactor">
    <cofactor evidence="1">
        <name>Zn(2+)</name>
        <dbReference type="ChEBI" id="CHEBI:29105"/>
    </cofactor>
</comment>
<dbReference type="SMART" id="SM00849">
    <property type="entry name" value="Lactamase_B"/>
    <property type="match status" value="1"/>
</dbReference>
<gene>
    <name evidence="6" type="ORF">IAD26_10060</name>
</gene>
<dbReference type="PANTHER" id="PTHR46233">
    <property type="entry name" value="HYDROXYACYLGLUTATHIONE HYDROLASE GLOC"/>
    <property type="match status" value="1"/>
</dbReference>
<evidence type="ECO:0000256" key="1">
    <source>
        <dbReference type="ARBA" id="ARBA00001947"/>
    </source>
</evidence>
<organism evidence="6 7">
    <name type="scientific">Candidatus Limenecus avicola</name>
    <dbReference type="NCBI Taxonomy" id="2840847"/>
    <lineage>
        <taxon>Bacteria</taxon>
        <taxon>Bacillati</taxon>
        <taxon>Bacillota</taxon>
        <taxon>Clostridia</taxon>
        <taxon>Eubacteriales</taxon>
        <taxon>Clostridiaceae</taxon>
        <taxon>Clostridiaceae incertae sedis</taxon>
        <taxon>Candidatus Limenecus</taxon>
    </lineage>
</organism>
<dbReference type="AlphaFoldDB" id="A0A9D1SSE9"/>
<dbReference type="GO" id="GO:0016787">
    <property type="term" value="F:hydrolase activity"/>
    <property type="evidence" value="ECO:0007669"/>
    <property type="project" value="UniProtKB-KW"/>
</dbReference>
<feature type="domain" description="Metallo-beta-lactamase" evidence="5">
    <location>
        <begin position="12"/>
        <end position="190"/>
    </location>
</feature>
<name>A0A9D1SSE9_9CLOT</name>
<evidence type="ECO:0000256" key="3">
    <source>
        <dbReference type="ARBA" id="ARBA00022801"/>
    </source>
</evidence>
<keyword evidence="2" id="KW-0479">Metal-binding</keyword>
<protein>
    <submittedName>
        <fullName evidence="6">MBL fold metallo-hydrolase</fullName>
    </submittedName>
</protein>
<reference evidence="6" key="2">
    <citation type="journal article" date="2021" name="PeerJ">
        <title>Extensive microbial diversity within the chicken gut microbiome revealed by metagenomics and culture.</title>
        <authorList>
            <person name="Gilroy R."/>
            <person name="Ravi A."/>
            <person name="Getino M."/>
            <person name="Pursley I."/>
            <person name="Horton D.L."/>
            <person name="Alikhan N.F."/>
            <person name="Baker D."/>
            <person name="Gharbi K."/>
            <person name="Hall N."/>
            <person name="Watson M."/>
            <person name="Adriaenssens E.M."/>
            <person name="Foster-Nyarko E."/>
            <person name="Jarju S."/>
            <person name="Secka A."/>
            <person name="Antonio M."/>
            <person name="Oren A."/>
            <person name="Chaudhuri R.R."/>
            <person name="La Ragione R."/>
            <person name="Hildebrand F."/>
            <person name="Pallen M.J."/>
        </authorList>
    </citation>
    <scope>NUCLEOTIDE SEQUENCE</scope>
    <source>
        <strain evidence="6">CHK154-7741</strain>
    </source>
</reference>
<dbReference type="EMBL" id="DVOD01000072">
    <property type="protein sequence ID" value="HIU93459.1"/>
    <property type="molecule type" value="Genomic_DNA"/>
</dbReference>
<dbReference type="InterPro" id="IPR036866">
    <property type="entry name" value="RibonucZ/Hydroxyglut_hydro"/>
</dbReference>
<dbReference type="Gene3D" id="3.60.15.10">
    <property type="entry name" value="Ribonuclease Z/Hydroxyacylglutathione hydrolase-like"/>
    <property type="match status" value="1"/>
</dbReference>
<dbReference type="SUPFAM" id="SSF56281">
    <property type="entry name" value="Metallo-hydrolase/oxidoreductase"/>
    <property type="match status" value="1"/>
</dbReference>
<dbReference type="InterPro" id="IPR051453">
    <property type="entry name" value="MBL_Glyoxalase_II"/>
</dbReference>
<evidence type="ECO:0000313" key="6">
    <source>
        <dbReference type="EMBL" id="HIU93459.1"/>
    </source>
</evidence>
<dbReference type="CDD" id="cd06262">
    <property type="entry name" value="metallo-hydrolase-like_MBL-fold"/>
    <property type="match status" value="1"/>
</dbReference>
<keyword evidence="3" id="KW-0378">Hydrolase</keyword>